<accession>A0ABV5YI63</accession>
<feature type="compositionally biased region" description="Polar residues" evidence="2">
    <location>
        <begin position="138"/>
        <end position="150"/>
    </location>
</feature>
<evidence type="ECO:0000256" key="1">
    <source>
        <dbReference type="ARBA" id="ARBA00022679"/>
    </source>
</evidence>
<keyword evidence="1" id="KW-0808">Transferase</keyword>
<feature type="domain" description="Enoyl reductase (ER)" evidence="3">
    <location>
        <begin position="1"/>
        <end position="141"/>
    </location>
</feature>
<dbReference type="Pfam" id="PF13602">
    <property type="entry name" value="ADH_zinc_N_2"/>
    <property type="match status" value="1"/>
</dbReference>
<dbReference type="PANTHER" id="PTHR43775:SF51">
    <property type="entry name" value="INACTIVE PHENOLPHTHIOCEROL SYNTHESIS POLYKETIDE SYNTHASE TYPE I PKS1-RELATED"/>
    <property type="match status" value="1"/>
</dbReference>
<sequence>MAHPPRHRSKRRPHAHIASSRTTQFENHFKTTTNGRGIDTVLNSLTGELTNASLRLLTNHGRFIEMGKADIRHPEDITRDHPGVTYRAFDLPEAAPERLQEMLAHVTALLQQGTLTPLPIATWDVRRARDAFRHMSRAQHTGTPEKSSSPSPNPRTPKAPF</sequence>
<reference evidence="4 5" key="1">
    <citation type="submission" date="2024-09" db="EMBL/GenBank/DDBJ databases">
        <authorList>
            <person name="Sun Q."/>
            <person name="Mori K."/>
        </authorList>
    </citation>
    <scope>NUCLEOTIDE SEQUENCE [LARGE SCALE GENOMIC DNA]</scope>
    <source>
        <strain evidence="4 5">TBRC 0563</strain>
    </source>
</reference>
<gene>
    <name evidence="4" type="ORF">ACFFNX_18085</name>
</gene>
<dbReference type="InterPro" id="IPR036291">
    <property type="entry name" value="NAD(P)-bd_dom_sf"/>
</dbReference>
<feature type="region of interest" description="Disordered" evidence="2">
    <location>
        <begin position="135"/>
        <end position="161"/>
    </location>
</feature>
<evidence type="ECO:0000256" key="2">
    <source>
        <dbReference type="SAM" id="MobiDB-lite"/>
    </source>
</evidence>
<dbReference type="InterPro" id="IPR020843">
    <property type="entry name" value="ER"/>
</dbReference>
<dbReference type="Proteomes" id="UP001589627">
    <property type="component" value="Unassembled WGS sequence"/>
</dbReference>
<feature type="compositionally biased region" description="Pro residues" evidence="2">
    <location>
        <begin position="151"/>
        <end position="161"/>
    </location>
</feature>
<protein>
    <submittedName>
        <fullName evidence="4">Zinc-binding dehydrogenase</fullName>
    </submittedName>
</protein>
<evidence type="ECO:0000259" key="3">
    <source>
        <dbReference type="SMART" id="SM00829"/>
    </source>
</evidence>
<organism evidence="4 5">
    <name type="scientific">Actinoallomurus acaciae</name>
    <dbReference type="NCBI Taxonomy" id="502577"/>
    <lineage>
        <taxon>Bacteria</taxon>
        <taxon>Bacillati</taxon>
        <taxon>Actinomycetota</taxon>
        <taxon>Actinomycetes</taxon>
        <taxon>Streptosporangiales</taxon>
        <taxon>Thermomonosporaceae</taxon>
        <taxon>Actinoallomurus</taxon>
    </lineage>
</organism>
<dbReference type="EMBL" id="JBHLZP010000121">
    <property type="protein sequence ID" value="MFB9834097.1"/>
    <property type="molecule type" value="Genomic_DNA"/>
</dbReference>
<keyword evidence="5" id="KW-1185">Reference proteome</keyword>
<evidence type="ECO:0000313" key="5">
    <source>
        <dbReference type="Proteomes" id="UP001589627"/>
    </source>
</evidence>
<dbReference type="SMART" id="SM00829">
    <property type="entry name" value="PKS_ER"/>
    <property type="match status" value="1"/>
</dbReference>
<dbReference type="CDD" id="cd05195">
    <property type="entry name" value="enoyl_red"/>
    <property type="match status" value="1"/>
</dbReference>
<name>A0ABV5YI63_9ACTN</name>
<proteinExistence type="predicted"/>
<evidence type="ECO:0000313" key="4">
    <source>
        <dbReference type="EMBL" id="MFB9834097.1"/>
    </source>
</evidence>
<dbReference type="InterPro" id="IPR050091">
    <property type="entry name" value="PKS_NRPS_Biosynth_Enz"/>
</dbReference>
<dbReference type="RefSeq" id="WP_378203024.1">
    <property type="nucleotide sequence ID" value="NZ_JBHLZP010000121.1"/>
</dbReference>
<feature type="compositionally biased region" description="Basic residues" evidence="2">
    <location>
        <begin position="1"/>
        <end position="15"/>
    </location>
</feature>
<dbReference type="SUPFAM" id="SSF51735">
    <property type="entry name" value="NAD(P)-binding Rossmann-fold domains"/>
    <property type="match status" value="1"/>
</dbReference>
<dbReference type="PANTHER" id="PTHR43775">
    <property type="entry name" value="FATTY ACID SYNTHASE"/>
    <property type="match status" value="1"/>
</dbReference>
<feature type="region of interest" description="Disordered" evidence="2">
    <location>
        <begin position="1"/>
        <end position="21"/>
    </location>
</feature>
<comment type="caution">
    <text evidence="4">The sequence shown here is derived from an EMBL/GenBank/DDBJ whole genome shotgun (WGS) entry which is preliminary data.</text>
</comment>
<dbReference type="Gene3D" id="3.90.180.10">
    <property type="entry name" value="Medium-chain alcohol dehydrogenases, catalytic domain"/>
    <property type="match status" value="1"/>
</dbReference>